<dbReference type="InterPro" id="IPR021109">
    <property type="entry name" value="Peptidase_aspartic_dom_sf"/>
</dbReference>
<gene>
    <name evidence="3" type="ORF">GAK31_02005</name>
</gene>
<name>A0A7V8FFI4_STEMA</name>
<reference evidence="4" key="1">
    <citation type="journal article" date="2020" name="MBio">
        <title>Horizontal gene transfer to a defensive symbiont with a reduced genome amongst a multipartite beetle microbiome.</title>
        <authorList>
            <person name="Waterworth S.C."/>
            <person name="Florez L.V."/>
            <person name="Rees E.R."/>
            <person name="Hertweck C."/>
            <person name="Kaltenpoth M."/>
            <person name="Kwan J.C."/>
        </authorList>
    </citation>
    <scope>NUCLEOTIDE SEQUENCE [LARGE SCALE GENOMIC DNA]</scope>
</reference>
<evidence type="ECO:0000256" key="2">
    <source>
        <dbReference type="SAM" id="SignalP"/>
    </source>
</evidence>
<comment type="caution">
    <text evidence="3">The sequence shown here is derived from an EMBL/GenBank/DDBJ whole genome shotgun (WGS) entry which is preliminary data.</text>
</comment>
<feature type="signal peptide" evidence="2">
    <location>
        <begin position="1"/>
        <end position="19"/>
    </location>
</feature>
<protein>
    <recommendedName>
        <fullName evidence="5">Aspartyl protease</fullName>
    </recommendedName>
</protein>
<dbReference type="AlphaFoldDB" id="A0A7V8FFI4"/>
<evidence type="ECO:0000256" key="1">
    <source>
        <dbReference type="SAM" id="MobiDB-lite"/>
    </source>
</evidence>
<organism evidence="3 4">
    <name type="scientific">Stenotrophomonas maltophilia</name>
    <name type="common">Pseudomonas maltophilia</name>
    <name type="synonym">Xanthomonas maltophilia</name>
    <dbReference type="NCBI Taxonomy" id="40324"/>
    <lineage>
        <taxon>Bacteria</taxon>
        <taxon>Pseudomonadati</taxon>
        <taxon>Pseudomonadota</taxon>
        <taxon>Gammaproteobacteria</taxon>
        <taxon>Lysobacterales</taxon>
        <taxon>Lysobacteraceae</taxon>
        <taxon>Stenotrophomonas</taxon>
        <taxon>Stenotrophomonas maltophilia group</taxon>
    </lineage>
</organism>
<evidence type="ECO:0000313" key="3">
    <source>
        <dbReference type="EMBL" id="KAF1014519.1"/>
    </source>
</evidence>
<evidence type="ECO:0008006" key="5">
    <source>
        <dbReference type="Google" id="ProtNLM"/>
    </source>
</evidence>
<dbReference type="EMBL" id="WNDS01000003">
    <property type="protein sequence ID" value="KAF1014519.1"/>
    <property type="molecule type" value="Genomic_DNA"/>
</dbReference>
<dbReference type="Gene3D" id="2.40.70.10">
    <property type="entry name" value="Acid Proteases"/>
    <property type="match status" value="1"/>
</dbReference>
<keyword evidence="2" id="KW-0732">Signal</keyword>
<feature type="chain" id="PRO_5031046207" description="Aspartyl protease" evidence="2">
    <location>
        <begin position="20"/>
        <end position="451"/>
    </location>
</feature>
<dbReference type="Proteomes" id="UP000487117">
    <property type="component" value="Unassembled WGS sequence"/>
</dbReference>
<proteinExistence type="predicted"/>
<accession>A0A7V8FFI4</accession>
<sequence length="451" mass="47825">MHKAGVGMGVLLVALSASAAPHPGDINDSYGYTGGVRHAKLGALQAMGQAKGAKGQLGTAGYFRVRGELDKSSEAARQCLSSVADEPAASVKGVAYLCASTLAGNALLQGDIAGWARQMQTVRGLFDRDVRPLLTGPAASAYVVEVMAPSFERFVEWPRSALAVAAPPADVSVPIQLQNELPTINLQVRTASGERDLRVHLDTGAARSRIGRRLATELGLALTEGFIAADTQGKQRFALAAPVDLAIGELDVRQVSFEVLGEDDLPRIGLDVLRALGRVRINKDALAVQATATPVPCTRRMATVSTLWGGAYEMRYPIRSGKESVLIRVDTGFNGAFQPRGIMPNPPPTQVQRRKNIITTNGAEDVQYVEASTPVMIGDEVLNLPVDLTLVPGELFNPDWRAGFAGTQRYSFYMDVASSYGCPVPVPQAPLLPPRPQAPPPAPAVPAPPQG</sequence>
<evidence type="ECO:0000313" key="4">
    <source>
        <dbReference type="Proteomes" id="UP000487117"/>
    </source>
</evidence>
<feature type="region of interest" description="Disordered" evidence="1">
    <location>
        <begin position="428"/>
        <end position="451"/>
    </location>
</feature>